<comment type="catalytic activity">
    <reaction evidence="9 10 11">
        <text>adenosine(37) in tRNA + dimethylallyl diphosphate = N(6)-dimethylallyladenosine(37) in tRNA + diphosphate</text>
        <dbReference type="Rhea" id="RHEA:26482"/>
        <dbReference type="Rhea" id="RHEA-COMP:10162"/>
        <dbReference type="Rhea" id="RHEA-COMP:10375"/>
        <dbReference type="ChEBI" id="CHEBI:33019"/>
        <dbReference type="ChEBI" id="CHEBI:57623"/>
        <dbReference type="ChEBI" id="CHEBI:74411"/>
        <dbReference type="ChEBI" id="CHEBI:74415"/>
        <dbReference type="EC" id="2.5.1.75"/>
    </reaction>
</comment>
<evidence type="ECO:0000256" key="5">
    <source>
        <dbReference type="ARBA" id="ARBA00022694"/>
    </source>
</evidence>
<comment type="function">
    <text evidence="2 10 12">Catalyzes the transfer of a dimethylallyl group onto the adenine at position 37 in tRNAs that read codons beginning with uridine, leading to the formation of N6-(dimethylallyl)adenosine (i(6)A).</text>
</comment>
<dbReference type="Pfam" id="PF01715">
    <property type="entry name" value="IPPT"/>
    <property type="match status" value="1"/>
</dbReference>
<keyword evidence="8 10" id="KW-0460">Magnesium</keyword>
<evidence type="ECO:0000256" key="11">
    <source>
        <dbReference type="RuleBase" id="RU003783"/>
    </source>
</evidence>
<dbReference type="EC" id="2.5.1.75" evidence="10"/>
<feature type="site" description="Interaction with substrate tRNA" evidence="10">
    <location>
        <position position="111"/>
    </location>
</feature>
<protein>
    <recommendedName>
        <fullName evidence="10">tRNA dimethylallyltransferase</fullName>
        <ecNumber evidence="10">2.5.1.75</ecNumber>
    </recommendedName>
    <alternativeName>
        <fullName evidence="10">Dimethylallyl diphosphate:tRNA dimethylallyltransferase</fullName>
        <shortName evidence="10">DMAPP:tRNA dimethylallyltransferase</shortName>
        <shortName evidence="10">DMATase</shortName>
    </alternativeName>
    <alternativeName>
        <fullName evidence="10">Isopentenyl-diphosphate:tRNA isopentenyltransferase</fullName>
        <shortName evidence="10">IPP transferase</shortName>
        <shortName evidence="10">IPPT</shortName>
        <shortName evidence="10">IPTase</shortName>
    </alternativeName>
</protein>
<dbReference type="EMBL" id="JACPRF010000052">
    <property type="protein sequence ID" value="MBI2875585.1"/>
    <property type="molecule type" value="Genomic_DNA"/>
</dbReference>
<feature type="binding site" evidence="10">
    <location>
        <begin position="22"/>
        <end position="27"/>
    </location>
    <ligand>
        <name>substrate</name>
    </ligand>
</feature>
<evidence type="ECO:0000313" key="14">
    <source>
        <dbReference type="EMBL" id="MBI2875585.1"/>
    </source>
</evidence>
<evidence type="ECO:0000256" key="2">
    <source>
        <dbReference type="ARBA" id="ARBA00003213"/>
    </source>
</evidence>
<proteinExistence type="inferred from homology"/>
<dbReference type="GO" id="GO:0005524">
    <property type="term" value="F:ATP binding"/>
    <property type="evidence" value="ECO:0007669"/>
    <property type="project" value="UniProtKB-UniRule"/>
</dbReference>
<sequence>MKPIPSACATGSLPILFIVGPTGVGKTRLAIQLARHLQTEIISADSRQVYRLLDIGTAKPTAEEQQLAPHHLIDLVWPDQEFSVADYLAHFREVLGGFLDSHRLPLVVGGTGLYVQAVTRGLFEGPGADWDLRQELEELAQKNGPLALHLRLQEIDPAAAQAIHPHDRRRIIRALEVYQLTQTPISCLQREKTSPELSLPFVTWGLMRDRPDLYERIERRVDLMLEIGLEEEVQGLLERGYPEGLNALQAFGYRDLIGYLRGRQTRAEAIQHFKRDTRRYAKRQLTWFAKEGPMAPSTSWSSHPGRIHWFNLTRTPEEEVLASMIEMVGSLRDGR</sequence>
<evidence type="ECO:0000256" key="3">
    <source>
        <dbReference type="ARBA" id="ARBA00005842"/>
    </source>
</evidence>
<dbReference type="Gene3D" id="1.10.20.140">
    <property type="match status" value="1"/>
</dbReference>
<dbReference type="InterPro" id="IPR039657">
    <property type="entry name" value="Dimethylallyltransferase"/>
</dbReference>
<reference evidence="14" key="1">
    <citation type="submission" date="2020-07" db="EMBL/GenBank/DDBJ databases">
        <title>Huge and variable diversity of episymbiotic CPR bacteria and DPANN archaea in groundwater ecosystems.</title>
        <authorList>
            <person name="He C.Y."/>
            <person name="Keren R."/>
            <person name="Whittaker M."/>
            <person name="Farag I.F."/>
            <person name="Doudna J."/>
            <person name="Cate J.H.D."/>
            <person name="Banfield J.F."/>
        </authorList>
    </citation>
    <scope>NUCLEOTIDE SEQUENCE</scope>
    <source>
        <strain evidence="14">NC_groundwater_672_Ag_B-0.1um_62_36</strain>
    </source>
</reference>
<dbReference type="FunFam" id="1.10.20.140:FF:000001">
    <property type="entry name" value="tRNA dimethylallyltransferase"/>
    <property type="match status" value="1"/>
</dbReference>
<feature type="region of interest" description="Interaction with substrate tRNA" evidence="10">
    <location>
        <begin position="45"/>
        <end position="48"/>
    </location>
</feature>
<dbReference type="SUPFAM" id="SSF52540">
    <property type="entry name" value="P-loop containing nucleoside triphosphate hydrolases"/>
    <property type="match status" value="2"/>
</dbReference>
<dbReference type="Proteomes" id="UP000769766">
    <property type="component" value="Unassembled WGS sequence"/>
</dbReference>
<keyword evidence="6 10" id="KW-0547">Nucleotide-binding</keyword>
<gene>
    <name evidence="10 14" type="primary">miaA</name>
    <name evidence="14" type="ORF">HYY20_01745</name>
</gene>
<evidence type="ECO:0000256" key="10">
    <source>
        <dbReference type="HAMAP-Rule" id="MF_00185"/>
    </source>
</evidence>
<evidence type="ECO:0000256" key="8">
    <source>
        <dbReference type="ARBA" id="ARBA00022842"/>
    </source>
</evidence>
<keyword evidence="7 10" id="KW-0067">ATP-binding</keyword>
<comment type="cofactor">
    <cofactor evidence="1 10">
        <name>Mg(2+)</name>
        <dbReference type="ChEBI" id="CHEBI:18420"/>
    </cofactor>
</comment>
<feature type="binding site" evidence="10">
    <location>
        <begin position="20"/>
        <end position="27"/>
    </location>
    <ligand>
        <name>ATP</name>
        <dbReference type="ChEBI" id="CHEBI:30616"/>
    </ligand>
</feature>
<evidence type="ECO:0000256" key="9">
    <source>
        <dbReference type="ARBA" id="ARBA00049563"/>
    </source>
</evidence>
<evidence type="ECO:0000256" key="6">
    <source>
        <dbReference type="ARBA" id="ARBA00022741"/>
    </source>
</evidence>
<comment type="caution">
    <text evidence="14">The sequence shown here is derived from an EMBL/GenBank/DDBJ whole genome shotgun (WGS) entry which is preliminary data.</text>
</comment>
<dbReference type="InterPro" id="IPR018022">
    <property type="entry name" value="IPT"/>
</dbReference>
<dbReference type="GO" id="GO:0052381">
    <property type="term" value="F:tRNA dimethylallyltransferase activity"/>
    <property type="evidence" value="ECO:0007669"/>
    <property type="project" value="UniProtKB-UniRule"/>
</dbReference>
<evidence type="ECO:0000256" key="1">
    <source>
        <dbReference type="ARBA" id="ARBA00001946"/>
    </source>
</evidence>
<evidence type="ECO:0000256" key="7">
    <source>
        <dbReference type="ARBA" id="ARBA00022840"/>
    </source>
</evidence>
<keyword evidence="4 10" id="KW-0808">Transferase</keyword>
<dbReference type="AlphaFoldDB" id="A0A932CLG0"/>
<evidence type="ECO:0000313" key="15">
    <source>
        <dbReference type="Proteomes" id="UP000769766"/>
    </source>
</evidence>
<dbReference type="InterPro" id="IPR027417">
    <property type="entry name" value="P-loop_NTPase"/>
</dbReference>
<name>A0A932CLG0_UNCTE</name>
<keyword evidence="5 10" id="KW-0819">tRNA processing</keyword>
<accession>A0A932CLG0</accession>
<evidence type="ECO:0000256" key="13">
    <source>
        <dbReference type="RuleBase" id="RU003785"/>
    </source>
</evidence>
<dbReference type="NCBIfam" id="TIGR00174">
    <property type="entry name" value="miaA"/>
    <property type="match status" value="1"/>
</dbReference>
<comment type="subunit">
    <text evidence="10">Monomer.</text>
</comment>
<comment type="similarity">
    <text evidence="3 10 13">Belongs to the IPP transferase family.</text>
</comment>
<feature type="site" description="Interaction with substrate tRNA" evidence="10">
    <location>
        <position position="133"/>
    </location>
</feature>
<organism evidence="14 15">
    <name type="scientific">Tectimicrobiota bacterium</name>
    <dbReference type="NCBI Taxonomy" id="2528274"/>
    <lineage>
        <taxon>Bacteria</taxon>
        <taxon>Pseudomonadati</taxon>
        <taxon>Nitrospinota/Tectimicrobiota group</taxon>
        <taxon>Candidatus Tectimicrobiota</taxon>
    </lineage>
</organism>
<dbReference type="Gene3D" id="3.40.50.300">
    <property type="entry name" value="P-loop containing nucleotide triphosphate hydrolases"/>
    <property type="match status" value="1"/>
</dbReference>
<dbReference type="PANTHER" id="PTHR11088:SF60">
    <property type="entry name" value="TRNA DIMETHYLALLYLTRANSFERASE"/>
    <property type="match status" value="1"/>
</dbReference>
<dbReference type="GO" id="GO:0006400">
    <property type="term" value="P:tRNA modification"/>
    <property type="evidence" value="ECO:0007669"/>
    <property type="project" value="TreeGrafter"/>
</dbReference>
<evidence type="ECO:0000256" key="4">
    <source>
        <dbReference type="ARBA" id="ARBA00022679"/>
    </source>
</evidence>
<dbReference type="HAMAP" id="MF_00185">
    <property type="entry name" value="IPP_trans"/>
    <property type="match status" value="1"/>
</dbReference>
<dbReference type="PANTHER" id="PTHR11088">
    <property type="entry name" value="TRNA DIMETHYLALLYLTRANSFERASE"/>
    <property type="match status" value="1"/>
</dbReference>
<comment type="caution">
    <text evidence="10">Lacks conserved residue(s) required for the propagation of feature annotation.</text>
</comment>
<evidence type="ECO:0000256" key="12">
    <source>
        <dbReference type="RuleBase" id="RU003784"/>
    </source>
</evidence>